<sequence length="618" mass="65386">MTGDRPWRGKGHARIKISRRGGDENGCWIRSTSVVLAGTRMYRGRELRRQISVGVAVGSGIGATVLAILAMVFRRPSGWVGGDFEAATVYLAISLAIGTAVALLVIALAVLLPRQLPVVELASALLAGTTAATAFAFLAQPVHEAAASISGPGAYTVLELSRLSWVLYTIAAFALLAAAVDPEPIGSRGGGWRTVGVVGLVIGMTVILAGGAMIGSSRTALVRAEPIAVAATPTSIADTEAYRLRSATPGLVVPAGPGFVTFDSSGVRAYDGASGESRWHYPRDRFPEGCTGDGVWSTGTSVDSVVMVQCSRENEADDDTPHPVVSGFDAMTGRHLWTNAEGWVVRARSVSDGDGAVGVSRSDGDAERVGALDVRTGRLRWQQAATECTDVESATTTTSSVVVVELCQGDKRTAAISYDLDSGSSQRMPIELPRWSGADAAIHFDVVAASGPQMAIRYTLDRSGHEEALAIVDTSSATVRIDWGQFDWFVTAPEAGLISGNVTQIRSHTGDDATYVLSMPSDEHRRIDRLDIFTAWQGASLNAWRWAAIGDQLVTATDRDDDGFRLVVVNDDGSFERRASPCGADPGGVIPVPGAVLVVCPRERYENKSLGYEIIALR</sequence>
<keyword evidence="1" id="KW-1133">Transmembrane helix</keyword>
<proteinExistence type="predicted"/>
<feature type="transmembrane region" description="Helical" evidence="1">
    <location>
        <begin position="51"/>
        <end position="73"/>
    </location>
</feature>
<dbReference type="Proteomes" id="UP001335729">
    <property type="component" value="Unassembled WGS sequence"/>
</dbReference>
<dbReference type="RefSeq" id="WP_330503417.1">
    <property type="nucleotide sequence ID" value="NZ_JAZDUE010000002.1"/>
</dbReference>
<feature type="transmembrane region" description="Helical" evidence="1">
    <location>
        <begin position="124"/>
        <end position="143"/>
    </location>
</feature>
<dbReference type="SUPFAM" id="SSF50998">
    <property type="entry name" value="Quinoprotein alcohol dehydrogenase-like"/>
    <property type="match status" value="1"/>
</dbReference>
<organism evidence="2 3">
    <name type="scientific">Gordonia prachuapensis</name>
    <dbReference type="NCBI Taxonomy" id="3115651"/>
    <lineage>
        <taxon>Bacteria</taxon>
        <taxon>Bacillati</taxon>
        <taxon>Actinomycetota</taxon>
        <taxon>Actinomycetes</taxon>
        <taxon>Mycobacteriales</taxon>
        <taxon>Gordoniaceae</taxon>
        <taxon>Gordonia</taxon>
    </lineage>
</organism>
<comment type="caution">
    <text evidence="2">The sequence shown here is derived from an EMBL/GenBank/DDBJ whole genome shotgun (WGS) entry which is preliminary data.</text>
</comment>
<feature type="transmembrane region" description="Helical" evidence="1">
    <location>
        <begin position="192"/>
        <end position="214"/>
    </location>
</feature>
<protein>
    <submittedName>
        <fullName evidence="2">PQQ-binding-like beta-propeller repeat protein</fullName>
    </submittedName>
</protein>
<keyword evidence="1" id="KW-0812">Transmembrane</keyword>
<name>A0ABU7MP56_9ACTN</name>
<evidence type="ECO:0000256" key="1">
    <source>
        <dbReference type="SAM" id="Phobius"/>
    </source>
</evidence>
<evidence type="ECO:0000313" key="2">
    <source>
        <dbReference type="EMBL" id="MEE4022101.1"/>
    </source>
</evidence>
<evidence type="ECO:0000313" key="3">
    <source>
        <dbReference type="Proteomes" id="UP001335729"/>
    </source>
</evidence>
<keyword evidence="3" id="KW-1185">Reference proteome</keyword>
<feature type="transmembrane region" description="Helical" evidence="1">
    <location>
        <begin position="89"/>
        <end position="112"/>
    </location>
</feature>
<dbReference type="EMBL" id="JAZDUE010000002">
    <property type="protein sequence ID" value="MEE4022101.1"/>
    <property type="molecule type" value="Genomic_DNA"/>
</dbReference>
<keyword evidence="1" id="KW-0472">Membrane</keyword>
<dbReference type="Gene3D" id="2.40.10.480">
    <property type="match status" value="1"/>
</dbReference>
<dbReference type="InterPro" id="IPR011047">
    <property type="entry name" value="Quinoprotein_ADH-like_sf"/>
</dbReference>
<feature type="transmembrane region" description="Helical" evidence="1">
    <location>
        <begin position="163"/>
        <end position="180"/>
    </location>
</feature>
<gene>
    <name evidence="2" type="ORF">V1Y59_03335</name>
</gene>
<reference evidence="2 3" key="1">
    <citation type="submission" date="2024-01" db="EMBL/GenBank/DDBJ databases">
        <title>Draft genome sequence of Gordonia sp. PKS22-38.</title>
        <authorList>
            <person name="Suphannarot A."/>
            <person name="Mingma R."/>
        </authorList>
    </citation>
    <scope>NUCLEOTIDE SEQUENCE [LARGE SCALE GENOMIC DNA]</scope>
    <source>
        <strain evidence="2 3">PKS22-38</strain>
    </source>
</reference>
<accession>A0ABU7MP56</accession>